<feature type="compositionally biased region" description="Polar residues" evidence="1">
    <location>
        <begin position="76"/>
        <end position="86"/>
    </location>
</feature>
<dbReference type="AlphaFoldDB" id="A0A2H1WH97"/>
<evidence type="ECO:0000256" key="1">
    <source>
        <dbReference type="SAM" id="MobiDB-lite"/>
    </source>
</evidence>
<feature type="region of interest" description="Disordered" evidence="1">
    <location>
        <begin position="72"/>
        <end position="101"/>
    </location>
</feature>
<protein>
    <submittedName>
        <fullName evidence="2">SFRICE_019764</fullName>
    </submittedName>
</protein>
<name>A0A2H1WH97_SPOFR</name>
<reference evidence="2" key="1">
    <citation type="submission" date="2016-07" db="EMBL/GenBank/DDBJ databases">
        <authorList>
            <person name="Bretaudeau A."/>
        </authorList>
    </citation>
    <scope>NUCLEOTIDE SEQUENCE</scope>
    <source>
        <strain evidence="2">Rice</strain>
        <tissue evidence="2">Whole body</tissue>
    </source>
</reference>
<organism evidence="2">
    <name type="scientific">Spodoptera frugiperda</name>
    <name type="common">Fall armyworm</name>
    <dbReference type="NCBI Taxonomy" id="7108"/>
    <lineage>
        <taxon>Eukaryota</taxon>
        <taxon>Metazoa</taxon>
        <taxon>Ecdysozoa</taxon>
        <taxon>Arthropoda</taxon>
        <taxon>Hexapoda</taxon>
        <taxon>Insecta</taxon>
        <taxon>Pterygota</taxon>
        <taxon>Neoptera</taxon>
        <taxon>Endopterygota</taxon>
        <taxon>Lepidoptera</taxon>
        <taxon>Glossata</taxon>
        <taxon>Ditrysia</taxon>
        <taxon>Noctuoidea</taxon>
        <taxon>Noctuidae</taxon>
        <taxon>Amphipyrinae</taxon>
        <taxon>Spodoptera</taxon>
    </lineage>
</organism>
<evidence type="ECO:0000313" key="2">
    <source>
        <dbReference type="EMBL" id="SOQ52445.1"/>
    </source>
</evidence>
<sequence>MVSNRRRPWTRNTRSVRNLKVVGESEIEKTRKGGNWGSGNLIHTTKYHASVVSRRFSVRSWYHSGRASHVLKHGSPTLQNNATSCVSDLDAKAPDPELRTT</sequence>
<accession>A0A2H1WH97</accession>
<gene>
    <name evidence="2" type="ORF">SFRICE_019764</name>
</gene>
<dbReference type="EMBL" id="ODYU01008664">
    <property type="protein sequence ID" value="SOQ52445.1"/>
    <property type="molecule type" value="Genomic_DNA"/>
</dbReference>
<proteinExistence type="predicted"/>
<feature type="compositionally biased region" description="Basic and acidic residues" evidence="1">
    <location>
        <begin position="89"/>
        <end position="101"/>
    </location>
</feature>